<feature type="domain" description="DUF306" evidence="2">
    <location>
        <begin position="45"/>
        <end position="150"/>
    </location>
</feature>
<organism evidence="3 4">
    <name type="scientific">Thauera phenylacetica B4P</name>
    <dbReference type="NCBI Taxonomy" id="1234382"/>
    <lineage>
        <taxon>Bacteria</taxon>
        <taxon>Pseudomonadati</taxon>
        <taxon>Pseudomonadota</taxon>
        <taxon>Betaproteobacteria</taxon>
        <taxon>Rhodocyclales</taxon>
        <taxon>Zoogloeaceae</taxon>
        <taxon>Thauera</taxon>
    </lineage>
</organism>
<keyword evidence="1" id="KW-0732">Signal</keyword>
<protein>
    <recommendedName>
        <fullName evidence="2">DUF306 domain-containing protein</fullName>
    </recommendedName>
</protein>
<evidence type="ECO:0000313" key="4">
    <source>
        <dbReference type="Proteomes" id="UP000013047"/>
    </source>
</evidence>
<dbReference type="Gene3D" id="2.40.128.270">
    <property type="match status" value="1"/>
</dbReference>
<dbReference type="Proteomes" id="UP000013047">
    <property type="component" value="Unassembled WGS sequence"/>
</dbReference>
<evidence type="ECO:0000256" key="1">
    <source>
        <dbReference type="SAM" id="SignalP"/>
    </source>
</evidence>
<dbReference type="RefSeq" id="WP_004367128.1">
    <property type="nucleotide sequence ID" value="NZ_AMXF01000121.1"/>
</dbReference>
<name>N6ZPL7_9RHOO</name>
<dbReference type="InterPro" id="IPR005184">
    <property type="entry name" value="DUF306_Meta_HslJ"/>
</dbReference>
<dbReference type="OrthoDB" id="423130at2"/>
<feature type="signal peptide" evidence="1">
    <location>
        <begin position="1"/>
        <end position="20"/>
    </location>
</feature>
<gene>
    <name evidence="3" type="ORF">C667_14764</name>
</gene>
<dbReference type="InterPro" id="IPR038670">
    <property type="entry name" value="HslJ-like_sf"/>
</dbReference>
<evidence type="ECO:0000259" key="2">
    <source>
        <dbReference type="Pfam" id="PF03724"/>
    </source>
</evidence>
<dbReference type="Pfam" id="PF03724">
    <property type="entry name" value="META"/>
    <property type="match status" value="1"/>
</dbReference>
<accession>N6ZPL7</accession>
<reference evidence="3 4" key="1">
    <citation type="submission" date="2012-09" db="EMBL/GenBank/DDBJ databases">
        <title>Draft Genome Sequences of 6 Strains from Genus Thauera.</title>
        <authorList>
            <person name="Liu B."/>
            <person name="Shapleigh J.P."/>
            <person name="Frostegard A.H."/>
        </authorList>
    </citation>
    <scope>NUCLEOTIDE SEQUENCE [LARGE SCALE GENOMIC DNA]</scope>
    <source>
        <strain evidence="3 4">B4P</strain>
    </source>
</reference>
<proteinExistence type="predicted"/>
<dbReference type="EMBL" id="AMXF01000121">
    <property type="protein sequence ID" value="ENO96278.1"/>
    <property type="molecule type" value="Genomic_DNA"/>
</dbReference>
<dbReference type="AlphaFoldDB" id="N6ZPL7"/>
<sequence>MNTANTARSLAVLAVAALLAACSGKGMTPFTKIDGSDPGALGKMDGSWTVINTGDTKVEGMTPPAVVVFDTRAKAVTGFDGCNDFKGSYSFDQGLLKAKVSSTRRACTSDMARTISARLGDLFTQGAEVVDTSFMGAHVLMLKNAGGDVRMGSTEVLRKP</sequence>
<comment type="caution">
    <text evidence="3">The sequence shown here is derived from an EMBL/GenBank/DDBJ whole genome shotgun (WGS) entry which is preliminary data.</text>
</comment>
<feature type="chain" id="PRO_5004129020" description="DUF306 domain-containing protein" evidence="1">
    <location>
        <begin position="21"/>
        <end position="160"/>
    </location>
</feature>
<evidence type="ECO:0000313" key="3">
    <source>
        <dbReference type="EMBL" id="ENO96278.1"/>
    </source>
</evidence>
<keyword evidence="4" id="KW-1185">Reference proteome</keyword>